<protein>
    <submittedName>
        <fullName evidence="2">Uncharacterized protein</fullName>
    </submittedName>
</protein>
<proteinExistence type="predicted"/>
<feature type="compositionally biased region" description="Polar residues" evidence="1">
    <location>
        <begin position="1"/>
        <end position="11"/>
    </location>
</feature>
<dbReference type="InParanoid" id="A0A2P5F9B2"/>
<evidence type="ECO:0000256" key="1">
    <source>
        <dbReference type="SAM" id="MobiDB-lite"/>
    </source>
</evidence>
<comment type="caution">
    <text evidence="2">The sequence shown here is derived from an EMBL/GenBank/DDBJ whole genome shotgun (WGS) entry which is preliminary data.</text>
</comment>
<keyword evidence="3" id="KW-1185">Reference proteome</keyword>
<organism evidence="2 3">
    <name type="scientific">Trema orientale</name>
    <name type="common">Charcoal tree</name>
    <name type="synonym">Celtis orientalis</name>
    <dbReference type="NCBI Taxonomy" id="63057"/>
    <lineage>
        <taxon>Eukaryota</taxon>
        <taxon>Viridiplantae</taxon>
        <taxon>Streptophyta</taxon>
        <taxon>Embryophyta</taxon>
        <taxon>Tracheophyta</taxon>
        <taxon>Spermatophyta</taxon>
        <taxon>Magnoliopsida</taxon>
        <taxon>eudicotyledons</taxon>
        <taxon>Gunneridae</taxon>
        <taxon>Pentapetalae</taxon>
        <taxon>rosids</taxon>
        <taxon>fabids</taxon>
        <taxon>Rosales</taxon>
        <taxon>Cannabaceae</taxon>
        <taxon>Trema</taxon>
    </lineage>
</organism>
<evidence type="ECO:0000313" key="2">
    <source>
        <dbReference type="EMBL" id="PON94373.1"/>
    </source>
</evidence>
<feature type="region of interest" description="Disordered" evidence="1">
    <location>
        <begin position="1"/>
        <end position="20"/>
    </location>
</feature>
<accession>A0A2P5F9B2</accession>
<dbReference type="EMBL" id="JXTC01000052">
    <property type="protein sequence ID" value="PON94373.1"/>
    <property type="molecule type" value="Genomic_DNA"/>
</dbReference>
<name>A0A2P5F9B2_TREOI</name>
<dbReference type="Proteomes" id="UP000237000">
    <property type="component" value="Unassembled WGS sequence"/>
</dbReference>
<reference evidence="3" key="1">
    <citation type="submission" date="2016-06" db="EMBL/GenBank/DDBJ databases">
        <title>Parallel loss of symbiosis genes in relatives of nitrogen-fixing non-legume Parasponia.</title>
        <authorList>
            <person name="Van Velzen R."/>
            <person name="Holmer R."/>
            <person name="Bu F."/>
            <person name="Rutten L."/>
            <person name="Van Zeijl A."/>
            <person name="Liu W."/>
            <person name="Santuari L."/>
            <person name="Cao Q."/>
            <person name="Sharma T."/>
            <person name="Shen D."/>
            <person name="Roswanjaya Y."/>
            <person name="Wardhani T."/>
            <person name="Kalhor M.S."/>
            <person name="Jansen J."/>
            <person name="Van den Hoogen J."/>
            <person name="Gungor B."/>
            <person name="Hartog M."/>
            <person name="Hontelez J."/>
            <person name="Verver J."/>
            <person name="Yang W.-C."/>
            <person name="Schijlen E."/>
            <person name="Repin R."/>
            <person name="Schilthuizen M."/>
            <person name="Schranz E."/>
            <person name="Heidstra R."/>
            <person name="Miyata K."/>
            <person name="Fedorova E."/>
            <person name="Kohlen W."/>
            <person name="Bisseling T."/>
            <person name="Smit S."/>
            <person name="Geurts R."/>
        </authorList>
    </citation>
    <scope>NUCLEOTIDE SEQUENCE [LARGE SCALE GENOMIC DNA]</scope>
    <source>
        <strain evidence="3">cv. RG33-2</strain>
    </source>
</reference>
<dbReference type="AlphaFoldDB" id="A0A2P5F9B2"/>
<gene>
    <name evidence="2" type="ORF">TorRG33x02_098470</name>
</gene>
<evidence type="ECO:0000313" key="3">
    <source>
        <dbReference type="Proteomes" id="UP000237000"/>
    </source>
</evidence>
<sequence length="130" mass="14569">MVTTKLVTGTSWDAGGPAKKTLRRSRAWQERRAQKEFKKGCGLIVRDVTMGRGLWIGLARPTKVQRLDWAWIRTGRPTMGQEWAGPWWDKMGWPMMGQPMGRPTLARGLDSPGLQAGPVQPMYRVAHGLG</sequence>